<dbReference type="PROSITE" id="PS00211">
    <property type="entry name" value="ABC_TRANSPORTER_1"/>
    <property type="match status" value="1"/>
</dbReference>
<dbReference type="Pfam" id="PF00664">
    <property type="entry name" value="ABC_membrane"/>
    <property type="match status" value="1"/>
</dbReference>
<dbReference type="InterPro" id="IPR005074">
    <property type="entry name" value="Peptidase_C39"/>
</dbReference>
<dbReference type="PANTHER" id="PTHR24221">
    <property type="entry name" value="ATP-BINDING CASSETTE SUB-FAMILY B"/>
    <property type="match status" value="1"/>
</dbReference>
<dbReference type="Gene3D" id="3.90.70.10">
    <property type="entry name" value="Cysteine proteinases"/>
    <property type="match status" value="1"/>
</dbReference>
<evidence type="ECO:0000256" key="3">
    <source>
        <dbReference type="ARBA" id="ARBA00022692"/>
    </source>
</evidence>
<dbReference type="SUPFAM" id="SSF90123">
    <property type="entry name" value="ABC transporter transmembrane region"/>
    <property type="match status" value="1"/>
</dbReference>
<dbReference type="GO" id="GO:0140359">
    <property type="term" value="F:ABC-type transporter activity"/>
    <property type="evidence" value="ECO:0007669"/>
    <property type="project" value="InterPro"/>
</dbReference>
<dbReference type="Proteomes" id="UP000825701">
    <property type="component" value="Chromosome"/>
</dbReference>
<dbReference type="AlphaFoldDB" id="A0A9E6R6A9"/>
<dbReference type="GO" id="GO:0034040">
    <property type="term" value="F:ATPase-coupled lipid transmembrane transporter activity"/>
    <property type="evidence" value="ECO:0007669"/>
    <property type="project" value="TreeGrafter"/>
</dbReference>
<feature type="transmembrane region" description="Helical" evidence="8">
    <location>
        <begin position="460"/>
        <end position="480"/>
    </location>
</feature>
<dbReference type="Pfam" id="PF00005">
    <property type="entry name" value="ABC_tran"/>
    <property type="match status" value="1"/>
</dbReference>
<sequence length="855" mass="93493">MTAVRGALGGGVGAEAPLLSIVPEGSKLVAELFASSRAIGFVREGQTVLLRYQPFPYQKFGLYRGVVTGVSRSAVSPAELPPQLAGLTGLIGADEPVYRIEVAPDRQDVTAYGRPIPLQAGMRLEADIEIERRRLFEWMIPSPHREDAVMSLVERLNLGFGRRLPVVLQTEAAECGLVSIAMVASWFGYRVGPTELKRRFGLSLTGASFKELVRIADEIGLASRPVRLEMNELSLLRLPCVLHWDLNHFVVLKSVGRNEIVIHDPAVGRRRIPIAEASRRFSGVALELSPTGGFETSAPPPRIKIRSLLGRLHGVKRSLGLLLVLALGLEILALIAPLFMVWVIDHALVTADRDLLTTLVLGFGLLLVVQTAVSAMRGWTVIALGAQLKVQARANLFSHLINLPPSWFETRYVADVMSRFGSQETILQAITTELVVGVLDGLMCAVTLTLMLIFAPGLTLVALAGAALYVALRIALYAPLRQAASEAIIWSARRDGHFLETMRGVSAIKLFNGYDDRRAHWLNLLVETMNRRLTEQKLELLFRTANMFLIGGLALLVVWLGALQVLEGAFTVGLLVAFISYKDMFVRRVSDLTDRLVDLRMLRLHAERLADIALTTPEKRDRAVVEPQERGRPRSIEARNLSFRYGPNDAWVLKNLNLRVEAGEWVAIVGPSGCGKTTLMKLLAGLLEPTDGQILIDGEPLGAFGPDRHRSLMGVVMQDDQLFAGSIADNISFFAAEPDARRIERSAKLAAVHDEIAAMPMGYGTLTGDMGAVLSGGQKQRVLIARALYREPGLLLMDEATSHLDVAREAAVNAAIAETRTTRIVIAHRPETIRASDRIIDLGETSPAARHAVTA</sequence>
<dbReference type="PROSITE" id="PS50990">
    <property type="entry name" value="PEPTIDASE_C39"/>
    <property type="match status" value="1"/>
</dbReference>
<dbReference type="InterPro" id="IPR036640">
    <property type="entry name" value="ABC1_TM_sf"/>
</dbReference>
<keyword evidence="6 8" id="KW-1133">Transmembrane helix</keyword>
<evidence type="ECO:0000259" key="11">
    <source>
        <dbReference type="PROSITE" id="PS50990"/>
    </source>
</evidence>
<feature type="domain" description="ABC transporter" evidence="9">
    <location>
        <begin position="636"/>
        <end position="855"/>
    </location>
</feature>
<dbReference type="GO" id="GO:0005524">
    <property type="term" value="F:ATP binding"/>
    <property type="evidence" value="ECO:0007669"/>
    <property type="project" value="UniProtKB-KW"/>
</dbReference>
<keyword evidence="5 12" id="KW-0067">ATP-binding</keyword>
<gene>
    <name evidence="12" type="ORF">K6K41_19395</name>
</gene>
<reference evidence="12" key="1">
    <citation type="submission" date="2021-08" db="EMBL/GenBank/DDBJ databases">
        <authorList>
            <person name="Zhang H."/>
            <person name="Xu M."/>
            <person name="Yu Z."/>
            <person name="Yang L."/>
            <person name="Cai Y."/>
        </authorList>
    </citation>
    <scope>NUCLEOTIDE SEQUENCE</scope>
    <source>
        <strain evidence="12">CHL1</strain>
    </source>
</reference>
<dbReference type="InterPro" id="IPR017871">
    <property type="entry name" value="ABC_transporter-like_CS"/>
</dbReference>
<evidence type="ECO:0000256" key="1">
    <source>
        <dbReference type="ARBA" id="ARBA00004651"/>
    </source>
</evidence>
<feature type="transmembrane region" description="Helical" evidence="8">
    <location>
        <begin position="540"/>
        <end position="562"/>
    </location>
</feature>
<dbReference type="Gene3D" id="1.20.1560.10">
    <property type="entry name" value="ABC transporter type 1, transmembrane domain"/>
    <property type="match status" value="1"/>
</dbReference>
<dbReference type="InterPro" id="IPR003439">
    <property type="entry name" value="ABC_transporter-like_ATP-bd"/>
</dbReference>
<keyword evidence="4" id="KW-0547">Nucleotide-binding</keyword>
<evidence type="ECO:0000259" key="9">
    <source>
        <dbReference type="PROSITE" id="PS50893"/>
    </source>
</evidence>
<dbReference type="GO" id="GO:0016887">
    <property type="term" value="F:ATP hydrolysis activity"/>
    <property type="evidence" value="ECO:0007669"/>
    <property type="project" value="InterPro"/>
</dbReference>
<dbReference type="KEGG" id="cmet:K6K41_19395"/>
<dbReference type="InterPro" id="IPR039421">
    <property type="entry name" value="Type_1_exporter"/>
</dbReference>
<dbReference type="InterPro" id="IPR033838">
    <property type="entry name" value="CvaB_peptidase"/>
</dbReference>
<dbReference type="PROSITE" id="PS50893">
    <property type="entry name" value="ABC_TRANSPORTER_2"/>
    <property type="match status" value="1"/>
</dbReference>
<protein>
    <submittedName>
        <fullName evidence="12">ATP-binding cassette domain-containing protein</fullName>
    </submittedName>
</protein>
<evidence type="ECO:0000256" key="8">
    <source>
        <dbReference type="SAM" id="Phobius"/>
    </source>
</evidence>
<evidence type="ECO:0000313" key="13">
    <source>
        <dbReference type="Proteomes" id="UP000825701"/>
    </source>
</evidence>
<dbReference type="PRINTS" id="PR01490">
    <property type="entry name" value="RTXTOXIND"/>
</dbReference>
<evidence type="ECO:0000313" key="12">
    <source>
        <dbReference type="EMBL" id="QZN99017.1"/>
    </source>
</evidence>
<evidence type="ECO:0000256" key="5">
    <source>
        <dbReference type="ARBA" id="ARBA00022840"/>
    </source>
</evidence>
<dbReference type="InterPro" id="IPR003593">
    <property type="entry name" value="AAA+_ATPase"/>
</dbReference>
<dbReference type="PROSITE" id="PS50929">
    <property type="entry name" value="ABC_TM1F"/>
    <property type="match status" value="1"/>
</dbReference>
<dbReference type="GO" id="GO:0006508">
    <property type="term" value="P:proteolysis"/>
    <property type="evidence" value="ECO:0007669"/>
    <property type="project" value="InterPro"/>
</dbReference>
<accession>A0A9E6R6A9</accession>
<dbReference type="GO" id="GO:0005886">
    <property type="term" value="C:plasma membrane"/>
    <property type="evidence" value="ECO:0007669"/>
    <property type="project" value="UniProtKB-SubCell"/>
</dbReference>
<dbReference type="SMART" id="SM00382">
    <property type="entry name" value="AAA"/>
    <property type="match status" value="1"/>
</dbReference>
<feature type="transmembrane region" description="Helical" evidence="8">
    <location>
        <begin position="355"/>
        <end position="373"/>
    </location>
</feature>
<comment type="similarity">
    <text evidence="2">Belongs to the ABC transporter superfamily.</text>
</comment>
<dbReference type="EMBL" id="CP081869">
    <property type="protein sequence ID" value="QZN99017.1"/>
    <property type="molecule type" value="Genomic_DNA"/>
</dbReference>
<keyword evidence="13" id="KW-1185">Reference proteome</keyword>
<dbReference type="RefSeq" id="WP_261402037.1">
    <property type="nucleotide sequence ID" value="NZ_CP081869.1"/>
</dbReference>
<dbReference type="CDD" id="cd18567">
    <property type="entry name" value="ABC_6TM_CvaB_RaxB_like"/>
    <property type="match status" value="1"/>
</dbReference>
<feature type="transmembrane region" description="Helical" evidence="8">
    <location>
        <begin position="319"/>
        <end position="343"/>
    </location>
</feature>
<name>A0A9E6R6A9_9HYPH</name>
<keyword evidence="3 8" id="KW-0812">Transmembrane</keyword>
<feature type="domain" description="Peptidase C39" evidence="11">
    <location>
        <begin position="169"/>
        <end position="288"/>
    </location>
</feature>
<evidence type="ECO:0000256" key="4">
    <source>
        <dbReference type="ARBA" id="ARBA00022741"/>
    </source>
</evidence>
<dbReference type="InterPro" id="IPR011527">
    <property type="entry name" value="ABC1_TM_dom"/>
</dbReference>
<dbReference type="Gene3D" id="3.40.50.300">
    <property type="entry name" value="P-loop containing nucleotide triphosphate hydrolases"/>
    <property type="match status" value="1"/>
</dbReference>
<evidence type="ECO:0000259" key="10">
    <source>
        <dbReference type="PROSITE" id="PS50929"/>
    </source>
</evidence>
<dbReference type="SUPFAM" id="SSF52540">
    <property type="entry name" value="P-loop containing nucleoside triphosphate hydrolases"/>
    <property type="match status" value="1"/>
</dbReference>
<evidence type="ECO:0000256" key="6">
    <source>
        <dbReference type="ARBA" id="ARBA00022989"/>
    </source>
</evidence>
<dbReference type="GO" id="GO:0008234">
    <property type="term" value="F:cysteine-type peptidase activity"/>
    <property type="evidence" value="ECO:0007669"/>
    <property type="project" value="InterPro"/>
</dbReference>
<proteinExistence type="inferred from homology"/>
<evidence type="ECO:0000256" key="2">
    <source>
        <dbReference type="ARBA" id="ARBA00005417"/>
    </source>
</evidence>
<dbReference type="CDD" id="cd02419">
    <property type="entry name" value="Peptidase_C39C"/>
    <property type="match status" value="1"/>
</dbReference>
<dbReference type="Pfam" id="PF03412">
    <property type="entry name" value="Peptidase_C39"/>
    <property type="match status" value="1"/>
</dbReference>
<evidence type="ECO:0000256" key="7">
    <source>
        <dbReference type="ARBA" id="ARBA00023136"/>
    </source>
</evidence>
<dbReference type="InterPro" id="IPR058982">
    <property type="entry name" value="Beta-barrel_AprE"/>
</dbReference>
<dbReference type="InterPro" id="IPR027417">
    <property type="entry name" value="P-loop_NTPase"/>
</dbReference>
<keyword evidence="7 8" id="KW-0472">Membrane</keyword>
<comment type="subcellular location">
    <subcellularLocation>
        <location evidence="1">Cell membrane</location>
        <topology evidence="1">Multi-pass membrane protein</topology>
    </subcellularLocation>
</comment>
<dbReference type="PANTHER" id="PTHR24221:SF606">
    <property type="entry name" value="COLICIN V SECRETION-PROCESSING ATP-BINDING PROTEIN"/>
    <property type="match status" value="1"/>
</dbReference>
<feature type="domain" description="ABC transmembrane type-1" evidence="10">
    <location>
        <begin position="321"/>
        <end position="601"/>
    </location>
</feature>
<dbReference type="Pfam" id="PF26002">
    <property type="entry name" value="Beta-barrel_AprE"/>
    <property type="match status" value="1"/>
</dbReference>
<organism evidence="12 13">
    <name type="scientific">Chenggangzhangella methanolivorans</name>
    <dbReference type="NCBI Taxonomy" id="1437009"/>
    <lineage>
        <taxon>Bacteria</taxon>
        <taxon>Pseudomonadati</taxon>
        <taxon>Pseudomonadota</taxon>
        <taxon>Alphaproteobacteria</taxon>
        <taxon>Hyphomicrobiales</taxon>
        <taxon>Methylopilaceae</taxon>
        <taxon>Chenggangzhangella</taxon>
    </lineage>
</organism>